<accession>A0A1M6QB91</accession>
<gene>
    <name evidence="1" type="ORF">SAMN05443637_103218</name>
</gene>
<dbReference type="EMBL" id="FRAP01000003">
    <property type="protein sequence ID" value="SHK17554.1"/>
    <property type="molecule type" value="Genomic_DNA"/>
</dbReference>
<dbReference type="AlphaFoldDB" id="A0A1M6QB91"/>
<organism evidence="1 2">
    <name type="scientific">Pseudonocardia thermophila</name>
    <dbReference type="NCBI Taxonomy" id="1848"/>
    <lineage>
        <taxon>Bacteria</taxon>
        <taxon>Bacillati</taxon>
        <taxon>Actinomycetota</taxon>
        <taxon>Actinomycetes</taxon>
        <taxon>Pseudonocardiales</taxon>
        <taxon>Pseudonocardiaceae</taxon>
        <taxon>Pseudonocardia</taxon>
    </lineage>
</organism>
<name>A0A1M6QB91_PSETH</name>
<dbReference type="Proteomes" id="UP000184363">
    <property type="component" value="Unassembled WGS sequence"/>
</dbReference>
<sequence length="92" mass="10096">MRIVGVNALDRKFPMATFYREAAVFPRYDAGNLAMQRRRAWGVMADRAFTPDVFADNAPLPVTRAMEGCGTTTDADVLGRTVGAAPDHLIDH</sequence>
<proteinExistence type="predicted"/>
<evidence type="ECO:0000313" key="1">
    <source>
        <dbReference type="EMBL" id="SHK17554.1"/>
    </source>
</evidence>
<protein>
    <submittedName>
        <fullName evidence="1">Uncharacterized protein</fullName>
    </submittedName>
</protein>
<evidence type="ECO:0000313" key="2">
    <source>
        <dbReference type="Proteomes" id="UP000184363"/>
    </source>
</evidence>
<reference evidence="1 2" key="1">
    <citation type="submission" date="2016-11" db="EMBL/GenBank/DDBJ databases">
        <authorList>
            <person name="Jaros S."/>
            <person name="Januszkiewicz K."/>
            <person name="Wedrychowicz H."/>
        </authorList>
    </citation>
    <scope>NUCLEOTIDE SEQUENCE [LARGE SCALE GENOMIC DNA]</scope>
    <source>
        <strain evidence="1 2">DSM 43832</strain>
    </source>
</reference>
<dbReference type="RefSeq" id="WP_234996990.1">
    <property type="nucleotide sequence ID" value="NZ_CALGVN010000032.1"/>
</dbReference>
<dbReference type="STRING" id="1848.SAMN05443637_103218"/>
<keyword evidence="2" id="KW-1185">Reference proteome</keyword>